<proteinExistence type="predicted"/>
<dbReference type="SUPFAM" id="SSF50249">
    <property type="entry name" value="Nucleic acid-binding proteins"/>
    <property type="match status" value="1"/>
</dbReference>
<dbReference type="InterPro" id="IPR002059">
    <property type="entry name" value="CSP_DNA-bd"/>
</dbReference>
<organism evidence="4">
    <name type="scientific">bioreactor metagenome</name>
    <dbReference type="NCBI Taxonomy" id="1076179"/>
    <lineage>
        <taxon>unclassified sequences</taxon>
        <taxon>metagenomes</taxon>
        <taxon>ecological metagenomes</taxon>
    </lineage>
</organism>
<reference evidence="4" key="1">
    <citation type="submission" date="2019-08" db="EMBL/GenBank/DDBJ databases">
        <authorList>
            <person name="Kucharzyk K."/>
            <person name="Murdoch R.W."/>
            <person name="Higgins S."/>
            <person name="Loffler F."/>
        </authorList>
    </citation>
    <scope>NUCLEOTIDE SEQUENCE</scope>
</reference>
<dbReference type="InterPro" id="IPR012156">
    <property type="entry name" value="Cold_shock_CspA"/>
</dbReference>
<comment type="subcellular location">
    <subcellularLocation>
        <location evidence="1">Cytoplasm</location>
    </subcellularLocation>
</comment>
<evidence type="ECO:0000259" key="3">
    <source>
        <dbReference type="PROSITE" id="PS51857"/>
    </source>
</evidence>
<sequence length="78" mass="8561">MYKYFLLGGNTLKSNGTVKWFNATKGYGFITTDEGNDVFVHFSAIQGDGFKTLDEGQKVSFEITQGSKGPQASDVEKI</sequence>
<dbReference type="PROSITE" id="PS51857">
    <property type="entry name" value="CSD_2"/>
    <property type="match status" value="1"/>
</dbReference>
<gene>
    <name evidence="4" type="ORF">SDC9_177949</name>
</gene>
<dbReference type="InterPro" id="IPR011129">
    <property type="entry name" value="CSD"/>
</dbReference>
<dbReference type="Gene3D" id="6.20.370.130">
    <property type="match status" value="1"/>
</dbReference>
<dbReference type="InterPro" id="IPR012340">
    <property type="entry name" value="NA-bd_OB-fold"/>
</dbReference>
<dbReference type="EMBL" id="VSSQ01081609">
    <property type="protein sequence ID" value="MPN30478.1"/>
    <property type="molecule type" value="Genomic_DNA"/>
</dbReference>
<keyword evidence="2" id="KW-0963">Cytoplasm</keyword>
<dbReference type="Gene3D" id="2.40.50.140">
    <property type="entry name" value="Nucleic acid-binding proteins"/>
    <property type="match status" value="1"/>
</dbReference>
<evidence type="ECO:0000256" key="2">
    <source>
        <dbReference type="ARBA" id="ARBA00022490"/>
    </source>
</evidence>
<dbReference type="InterPro" id="IPR050181">
    <property type="entry name" value="Cold_shock_domain"/>
</dbReference>
<dbReference type="GO" id="GO:0005737">
    <property type="term" value="C:cytoplasm"/>
    <property type="evidence" value="ECO:0007669"/>
    <property type="project" value="UniProtKB-SubCell"/>
</dbReference>
<dbReference type="Pfam" id="PF00313">
    <property type="entry name" value="CSD"/>
    <property type="match status" value="1"/>
</dbReference>
<dbReference type="InterPro" id="IPR019844">
    <property type="entry name" value="CSD_CS"/>
</dbReference>
<comment type="caution">
    <text evidence="4">The sequence shown here is derived from an EMBL/GenBank/DDBJ whole genome shotgun (WGS) entry which is preliminary data.</text>
</comment>
<dbReference type="PROSITE" id="PS00352">
    <property type="entry name" value="CSD_1"/>
    <property type="match status" value="1"/>
</dbReference>
<dbReference type="FunFam" id="2.40.50.140:FF:000006">
    <property type="entry name" value="Cold shock protein CspC"/>
    <property type="match status" value="1"/>
</dbReference>
<feature type="domain" description="CSD" evidence="3">
    <location>
        <begin position="13"/>
        <end position="77"/>
    </location>
</feature>
<dbReference type="AlphaFoldDB" id="A0A645GUF7"/>
<accession>A0A645GUF7</accession>
<name>A0A645GUF7_9ZZZZ</name>
<dbReference type="GO" id="GO:0003676">
    <property type="term" value="F:nucleic acid binding"/>
    <property type="evidence" value="ECO:0007669"/>
    <property type="project" value="InterPro"/>
</dbReference>
<dbReference type="CDD" id="cd04458">
    <property type="entry name" value="CSP_CDS"/>
    <property type="match status" value="1"/>
</dbReference>
<evidence type="ECO:0000313" key="4">
    <source>
        <dbReference type="EMBL" id="MPN30478.1"/>
    </source>
</evidence>
<dbReference type="PRINTS" id="PR00050">
    <property type="entry name" value="COLDSHOCK"/>
</dbReference>
<dbReference type="SMART" id="SM00357">
    <property type="entry name" value="CSP"/>
    <property type="match status" value="1"/>
</dbReference>
<dbReference type="PIRSF" id="PIRSF002599">
    <property type="entry name" value="Cold_shock_A"/>
    <property type="match status" value="1"/>
</dbReference>
<protein>
    <recommendedName>
        <fullName evidence="3">CSD domain-containing protein</fullName>
    </recommendedName>
</protein>
<evidence type="ECO:0000256" key="1">
    <source>
        <dbReference type="ARBA" id="ARBA00004496"/>
    </source>
</evidence>
<dbReference type="PANTHER" id="PTHR11544">
    <property type="entry name" value="COLD SHOCK DOMAIN CONTAINING PROTEINS"/>
    <property type="match status" value="1"/>
</dbReference>